<accession>A0A2U1ABB6</accession>
<reference evidence="1 2" key="1">
    <citation type="submission" date="2018-04" db="EMBL/GenBank/DDBJ databases">
        <title>Genomic Encyclopedia of Type Strains, Phase IV (KMG-IV): sequencing the most valuable type-strain genomes for metagenomic binning, comparative biology and taxonomic classification.</title>
        <authorList>
            <person name="Goeker M."/>
        </authorList>
    </citation>
    <scope>NUCLEOTIDE SEQUENCE [LARGE SCALE GENOMIC DNA]</scope>
    <source>
        <strain evidence="1 2">DSM 14823</strain>
    </source>
</reference>
<sequence length="186" mass="21473">MKLIIYIILLLFTGEIYAGALPLLFKVNFKNLETDKLFSQKNLNFSVQTSTIINSNTNEWNKDLKLEIIAKSQLCYNFFNFPNQFESFELVQPVTSTTTITFSEGLSNTINLSSSNGYLLNLTQAGIFQQEIYVEVERPQWEENNLPSNFKVNIFYSSVLLLINEKLFILEPNIPKQIIKIDLLKK</sequence>
<dbReference type="Proteomes" id="UP000245959">
    <property type="component" value="Unassembled WGS sequence"/>
</dbReference>
<keyword evidence="2" id="KW-1185">Reference proteome</keyword>
<proteinExistence type="predicted"/>
<gene>
    <name evidence="1" type="ORF">C8D82_15610</name>
</gene>
<dbReference type="AlphaFoldDB" id="A0A2U1ABB6"/>
<protein>
    <submittedName>
        <fullName evidence="1">Uncharacterized protein</fullName>
    </submittedName>
</protein>
<name>A0A2U1ABB6_9BACT</name>
<dbReference type="RefSeq" id="WP_133245308.1">
    <property type="nucleotide sequence ID" value="NZ_CABMMC010000158.1"/>
</dbReference>
<dbReference type="EMBL" id="QEKH01000056">
    <property type="protein sequence ID" value="PVY32038.1"/>
    <property type="molecule type" value="Genomic_DNA"/>
</dbReference>
<dbReference type="GeneID" id="78297492"/>
<evidence type="ECO:0000313" key="2">
    <source>
        <dbReference type="Proteomes" id="UP000245959"/>
    </source>
</evidence>
<evidence type="ECO:0000313" key="1">
    <source>
        <dbReference type="EMBL" id="PVY32038.1"/>
    </source>
</evidence>
<comment type="caution">
    <text evidence="1">The sequence shown here is derived from an EMBL/GenBank/DDBJ whole genome shotgun (WGS) entry which is preliminary data.</text>
</comment>
<organism evidence="1 2">
    <name type="scientific">Victivallis vadensis</name>
    <dbReference type="NCBI Taxonomy" id="172901"/>
    <lineage>
        <taxon>Bacteria</taxon>
        <taxon>Pseudomonadati</taxon>
        <taxon>Lentisphaerota</taxon>
        <taxon>Lentisphaeria</taxon>
        <taxon>Victivallales</taxon>
        <taxon>Victivallaceae</taxon>
        <taxon>Victivallis</taxon>
    </lineage>
</organism>